<dbReference type="InterPro" id="IPR023212">
    <property type="entry name" value="Hsp33_helix_hairpin_bin_dom_sf"/>
</dbReference>
<dbReference type="RefSeq" id="WP_101289944.1">
    <property type="nucleotide sequence ID" value="NZ_FOUQ01000004.1"/>
</dbReference>
<dbReference type="SUPFAM" id="SSF118352">
    <property type="entry name" value="HSP33 redox switch-like"/>
    <property type="match status" value="1"/>
</dbReference>
<dbReference type="OrthoDB" id="9793753at2"/>
<gene>
    <name evidence="6" type="ORF">CXZ10_13885</name>
</gene>
<reference evidence="6 7" key="1">
    <citation type="submission" date="2017-12" db="EMBL/GenBank/DDBJ databases">
        <title>Anaerobic carbon monoxide metabolism by Pleomorphomonas carboxyditropha sp. nov., a new mesophilic hydrogenogenic carboxidotroph.</title>
        <authorList>
            <person name="Esquivel-Elizondo S."/>
            <person name="Krajmalnik-Brown R."/>
        </authorList>
    </citation>
    <scope>NUCLEOTIDE SEQUENCE [LARGE SCALE GENOMIC DNA]</scope>
    <source>
        <strain evidence="6 7">R5-392</strain>
    </source>
</reference>
<keyword evidence="2" id="KW-0862">Zinc</keyword>
<accession>A0A1I4SRV2</accession>
<dbReference type="PANTHER" id="PTHR30111">
    <property type="entry name" value="33 KDA CHAPERONIN"/>
    <property type="match status" value="1"/>
</dbReference>
<dbReference type="Pfam" id="PF01430">
    <property type="entry name" value="HSP33"/>
    <property type="match status" value="1"/>
</dbReference>
<evidence type="ECO:0000256" key="3">
    <source>
        <dbReference type="ARBA" id="ARBA00023157"/>
    </source>
</evidence>
<protein>
    <submittedName>
        <fullName evidence="6">Hsp33 family molecular chaperone</fullName>
    </submittedName>
</protein>
<evidence type="ECO:0000256" key="2">
    <source>
        <dbReference type="ARBA" id="ARBA00022833"/>
    </source>
</evidence>
<keyword evidence="5" id="KW-0676">Redox-active center</keyword>
<dbReference type="AlphaFoldDB" id="A0A1I4SRV2"/>
<dbReference type="Proteomes" id="UP000233491">
    <property type="component" value="Unassembled WGS sequence"/>
</dbReference>
<dbReference type="NCBIfam" id="NF002386">
    <property type="entry name" value="PRK01402.1"/>
    <property type="match status" value="1"/>
</dbReference>
<dbReference type="Gene3D" id="3.55.30.10">
    <property type="entry name" value="Hsp33 domain"/>
    <property type="match status" value="1"/>
</dbReference>
<evidence type="ECO:0000256" key="1">
    <source>
        <dbReference type="ARBA" id="ARBA00022490"/>
    </source>
</evidence>
<evidence type="ECO:0000256" key="4">
    <source>
        <dbReference type="ARBA" id="ARBA00023186"/>
    </source>
</evidence>
<keyword evidence="4" id="KW-0143">Chaperone</keyword>
<dbReference type="InterPro" id="IPR016153">
    <property type="entry name" value="Heat_shock_Hsp33_N"/>
</dbReference>
<dbReference type="Gene3D" id="3.90.1280.10">
    <property type="entry name" value="HSP33 redox switch-like"/>
    <property type="match status" value="1"/>
</dbReference>
<comment type="caution">
    <text evidence="6">The sequence shown here is derived from an EMBL/GenBank/DDBJ whole genome shotgun (WGS) entry which is preliminary data.</text>
</comment>
<dbReference type="GO" id="GO:0005737">
    <property type="term" value="C:cytoplasm"/>
    <property type="evidence" value="ECO:0007669"/>
    <property type="project" value="InterPro"/>
</dbReference>
<dbReference type="InterPro" id="IPR000397">
    <property type="entry name" value="Heat_shock_Hsp33"/>
</dbReference>
<dbReference type="PIRSF" id="PIRSF005261">
    <property type="entry name" value="Heat_shock_Hsp33"/>
    <property type="match status" value="1"/>
</dbReference>
<dbReference type="Gene3D" id="1.10.287.480">
    <property type="entry name" value="helix hairpin bin"/>
    <property type="match status" value="1"/>
</dbReference>
<proteinExistence type="predicted"/>
<dbReference type="GO" id="GO:0042026">
    <property type="term" value="P:protein refolding"/>
    <property type="evidence" value="ECO:0007669"/>
    <property type="project" value="TreeGrafter"/>
</dbReference>
<keyword evidence="1" id="KW-0963">Cytoplasm</keyword>
<evidence type="ECO:0000256" key="5">
    <source>
        <dbReference type="ARBA" id="ARBA00023284"/>
    </source>
</evidence>
<keyword evidence="7" id="KW-1185">Reference proteome</keyword>
<dbReference type="PANTHER" id="PTHR30111:SF1">
    <property type="entry name" value="33 KDA CHAPERONIN"/>
    <property type="match status" value="1"/>
</dbReference>
<name>A0A1I4SRV2_9HYPH</name>
<dbReference type="SUPFAM" id="SSF64397">
    <property type="entry name" value="Hsp33 domain"/>
    <property type="match status" value="1"/>
</dbReference>
<keyword evidence="3" id="KW-1015">Disulfide bond</keyword>
<evidence type="ECO:0000313" key="7">
    <source>
        <dbReference type="Proteomes" id="UP000233491"/>
    </source>
</evidence>
<dbReference type="EMBL" id="PJNW01000011">
    <property type="protein sequence ID" value="PKR88490.1"/>
    <property type="molecule type" value="Genomic_DNA"/>
</dbReference>
<dbReference type="InterPro" id="IPR016154">
    <property type="entry name" value="Heat_shock_Hsp33_C"/>
</dbReference>
<evidence type="ECO:0000313" key="6">
    <source>
        <dbReference type="EMBL" id="PKR88490.1"/>
    </source>
</evidence>
<organism evidence="6 7">
    <name type="scientific">Pleomorphomonas diazotrophica</name>
    <dbReference type="NCBI Taxonomy" id="1166257"/>
    <lineage>
        <taxon>Bacteria</taxon>
        <taxon>Pseudomonadati</taxon>
        <taxon>Pseudomonadota</taxon>
        <taxon>Alphaproteobacteria</taxon>
        <taxon>Hyphomicrobiales</taxon>
        <taxon>Pleomorphomonadaceae</taxon>
        <taxon>Pleomorphomonas</taxon>
    </lineage>
</organism>
<sequence>MSSVDRPLAVAGGDDAVLPFAVDALDLRGRVVRLGPAIDALLGRHDYPPAVSRLLAEAVALTALIGTSMKFQGRFILQTQSDGPVGMLVVDFEAPDALRACARFDADAVAAAVAAGQDRPEDLLGRGHLAMTVDQGAHMSRYQGIVELDGRSLEEAAHGYFLQSEQIPTRVRLAVAEVLTRDPGHEPRRAWRAGGLFLQFLPESSERSGHRDLHPGDAPEGVSATIEEDDAWVEAQSLAGTVEDVELTDPTISAETLLYRLFHERGARVFEPQPLIERCRCSRDSVKAMIASFSPAERVDMVENGRIGVTCEFCSTHYDFDPKEFETDEA</sequence>
<dbReference type="GO" id="GO:0051082">
    <property type="term" value="F:unfolded protein binding"/>
    <property type="evidence" value="ECO:0007669"/>
    <property type="project" value="InterPro"/>
</dbReference>
<dbReference type="CDD" id="cd00498">
    <property type="entry name" value="Hsp33"/>
    <property type="match status" value="1"/>
</dbReference>
<dbReference type="GO" id="GO:0044183">
    <property type="term" value="F:protein folding chaperone"/>
    <property type="evidence" value="ECO:0007669"/>
    <property type="project" value="TreeGrafter"/>
</dbReference>